<name>A0A4Y2DWH8_ARAVE</name>
<protein>
    <submittedName>
        <fullName evidence="1">Uncharacterized protein</fullName>
    </submittedName>
</protein>
<comment type="caution">
    <text evidence="1">The sequence shown here is derived from an EMBL/GenBank/DDBJ whole genome shotgun (WGS) entry which is preliminary data.</text>
</comment>
<dbReference type="EMBL" id="BGPR01000441">
    <property type="protein sequence ID" value="GBM20429.1"/>
    <property type="molecule type" value="Genomic_DNA"/>
</dbReference>
<dbReference type="AlphaFoldDB" id="A0A4Y2DWH8"/>
<proteinExistence type="predicted"/>
<keyword evidence="2" id="KW-1185">Reference proteome</keyword>
<reference evidence="1 2" key="1">
    <citation type="journal article" date="2019" name="Sci. Rep.">
        <title>Orb-weaving spider Araneus ventricosus genome elucidates the spidroin gene catalogue.</title>
        <authorList>
            <person name="Kono N."/>
            <person name="Nakamura H."/>
            <person name="Ohtoshi R."/>
            <person name="Moran D.A.P."/>
            <person name="Shinohara A."/>
            <person name="Yoshida Y."/>
            <person name="Fujiwara M."/>
            <person name="Mori M."/>
            <person name="Tomita M."/>
            <person name="Arakawa K."/>
        </authorList>
    </citation>
    <scope>NUCLEOTIDE SEQUENCE [LARGE SCALE GENOMIC DNA]</scope>
</reference>
<evidence type="ECO:0000313" key="1">
    <source>
        <dbReference type="EMBL" id="GBM20429.1"/>
    </source>
</evidence>
<sequence length="104" mass="11117">MYIVVPSIGCVTITKGIKMPVEDVVWTPENHHNGRRSLPVAMCQTPEDTNSATAGVVALCCCRNAHILPNCVAQTACRRTVRTTTCYLCAFAPSARQSAVALGP</sequence>
<dbReference type="Proteomes" id="UP000499080">
    <property type="component" value="Unassembled WGS sequence"/>
</dbReference>
<accession>A0A4Y2DWH8</accession>
<organism evidence="1 2">
    <name type="scientific">Araneus ventricosus</name>
    <name type="common">Orbweaver spider</name>
    <name type="synonym">Epeira ventricosa</name>
    <dbReference type="NCBI Taxonomy" id="182803"/>
    <lineage>
        <taxon>Eukaryota</taxon>
        <taxon>Metazoa</taxon>
        <taxon>Ecdysozoa</taxon>
        <taxon>Arthropoda</taxon>
        <taxon>Chelicerata</taxon>
        <taxon>Arachnida</taxon>
        <taxon>Araneae</taxon>
        <taxon>Araneomorphae</taxon>
        <taxon>Entelegynae</taxon>
        <taxon>Araneoidea</taxon>
        <taxon>Araneidae</taxon>
        <taxon>Araneus</taxon>
    </lineage>
</organism>
<evidence type="ECO:0000313" key="2">
    <source>
        <dbReference type="Proteomes" id="UP000499080"/>
    </source>
</evidence>
<gene>
    <name evidence="1" type="ORF">AVEN_222126_1</name>
</gene>